<protein>
    <recommendedName>
        <fullName evidence="2">Integrase zinc-binding domain-containing protein</fullName>
    </recommendedName>
</protein>
<feature type="compositionally biased region" description="Acidic residues" evidence="1">
    <location>
        <begin position="60"/>
        <end position="76"/>
    </location>
</feature>
<feature type="compositionally biased region" description="Basic residues" evidence="1">
    <location>
        <begin position="1"/>
        <end position="11"/>
    </location>
</feature>
<sequence length="234" mass="26407">MTLHANRTRSRRAIEAEEHEQARKAADAVLSIPHKQRKEGRNPTQNSQVSEPANIYNDPDMPELETDPEMVSENEESDSRSEKDDIPSLETVVAQGKEGVNLRSLVKDKYDDDPVFKAVMAAPKNYCNFEVEEGLIFVRLPDRRLLCIPKLKVGSRNVQEIVINEAHSILAHLGPKKTLAYVWDAVWWKTMAMDVQAFCKSCVVCQQTKAKNHKPYGLLNVEAGHHSAVMYAGR</sequence>
<name>A0ABR3EPD0_9AGAR</name>
<reference evidence="3 4" key="1">
    <citation type="submission" date="2024-02" db="EMBL/GenBank/DDBJ databases">
        <title>A draft genome for the cacao thread blight pathogen Marasmius crinis-equi.</title>
        <authorList>
            <person name="Cohen S.P."/>
            <person name="Baruah I.K."/>
            <person name="Amoako-Attah I."/>
            <person name="Bukari Y."/>
            <person name="Meinhardt L.W."/>
            <person name="Bailey B.A."/>
        </authorList>
    </citation>
    <scope>NUCLEOTIDE SEQUENCE [LARGE SCALE GENOMIC DNA]</scope>
    <source>
        <strain evidence="3 4">GH-76</strain>
    </source>
</reference>
<feature type="compositionally biased region" description="Polar residues" evidence="1">
    <location>
        <begin position="42"/>
        <end position="51"/>
    </location>
</feature>
<feature type="compositionally biased region" description="Basic and acidic residues" evidence="1">
    <location>
        <begin position="12"/>
        <end position="26"/>
    </location>
</feature>
<dbReference type="EMBL" id="JBAHYK010002613">
    <property type="protein sequence ID" value="KAL0564728.1"/>
    <property type="molecule type" value="Genomic_DNA"/>
</dbReference>
<dbReference type="Pfam" id="PF17921">
    <property type="entry name" value="Integrase_H2C2"/>
    <property type="match status" value="1"/>
</dbReference>
<dbReference type="Proteomes" id="UP001465976">
    <property type="component" value="Unassembled WGS sequence"/>
</dbReference>
<accession>A0ABR3EPD0</accession>
<evidence type="ECO:0000313" key="4">
    <source>
        <dbReference type="Proteomes" id="UP001465976"/>
    </source>
</evidence>
<evidence type="ECO:0000256" key="1">
    <source>
        <dbReference type="SAM" id="MobiDB-lite"/>
    </source>
</evidence>
<gene>
    <name evidence="3" type="ORF">V5O48_017312</name>
</gene>
<evidence type="ECO:0000313" key="3">
    <source>
        <dbReference type="EMBL" id="KAL0564728.1"/>
    </source>
</evidence>
<comment type="caution">
    <text evidence="3">The sequence shown here is derived from an EMBL/GenBank/DDBJ whole genome shotgun (WGS) entry which is preliminary data.</text>
</comment>
<dbReference type="Gene3D" id="1.10.340.70">
    <property type="match status" value="1"/>
</dbReference>
<dbReference type="InterPro" id="IPR041588">
    <property type="entry name" value="Integrase_H2C2"/>
</dbReference>
<evidence type="ECO:0000259" key="2">
    <source>
        <dbReference type="Pfam" id="PF17921"/>
    </source>
</evidence>
<feature type="region of interest" description="Disordered" evidence="1">
    <location>
        <begin position="1"/>
        <end position="88"/>
    </location>
</feature>
<organism evidence="3 4">
    <name type="scientific">Marasmius crinis-equi</name>
    <dbReference type="NCBI Taxonomy" id="585013"/>
    <lineage>
        <taxon>Eukaryota</taxon>
        <taxon>Fungi</taxon>
        <taxon>Dikarya</taxon>
        <taxon>Basidiomycota</taxon>
        <taxon>Agaricomycotina</taxon>
        <taxon>Agaricomycetes</taxon>
        <taxon>Agaricomycetidae</taxon>
        <taxon>Agaricales</taxon>
        <taxon>Marasmiineae</taxon>
        <taxon>Marasmiaceae</taxon>
        <taxon>Marasmius</taxon>
    </lineage>
</organism>
<feature type="compositionally biased region" description="Basic and acidic residues" evidence="1">
    <location>
        <begin position="77"/>
        <end position="86"/>
    </location>
</feature>
<proteinExistence type="predicted"/>
<feature type="domain" description="Integrase zinc-binding" evidence="2">
    <location>
        <begin position="157"/>
        <end position="210"/>
    </location>
</feature>
<keyword evidence="4" id="KW-1185">Reference proteome</keyword>